<organism evidence="3 4">
    <name type="scientific">Podospora fimiseda</name>
    <dbReference type="NCBI Taxonomy" id="252190"/>
    <lineage>
        <taxon>Eukaryota</taxon>
        <taxon>Fungi</taxon>
        <taxon>Dikarya</taxon>
        <taxon>Ascomycota</taxon>
        <taxon>Pezizomycotina</taxon>
        <taxon>Sordariomycetes</taxon>
        <taxon>Sordariomycetidae</taxon>
        <taxon>Sordariales</taxon>
        <taxon>Podosporaceae</taxon>
        <taxon>Podospora</taxon>
    </lineage>
</organism>
<reference evidence="3" key="2">
    <citation type="submission" date="2023-05" db="EMBL/GenBank/DDBJ databases">
        <authorList>
            <consortium name="Lawrence Berkeley National Laboratory"/>
            <person name="Steindorff A."/>
            <person name="Hensen N."/>
            <person name="Bonometti L."/>
            <person name="Westerberg I."/>
            <person name="Brannstrom I.O."/>
            <person name="Guillou S."/>
            <person name="Cros-Aarteil S."/>
            <person name="Calhoun S."/>
            <person name="Haridas S."/>
            <person name="Kuo A."/>
            <person name="Mondo S."/>
            <person name="Pangilinan J."/>
            <person name="Riley R."/>
            <person name="Labutti K."/>
            <person name="Andreopoulos B."/>
            <person name="Lipzen A."/>
            <person name="Chen C."/>
            <person name="Yanf M."/>
            <person name="Daum C."/>
            <person name="Ng V."/>
            <person name="Clum A."/>
            <person name="Ohm R."/>
            <person name="Martin F."/>
            <person name="Silar P."/>
            <person name="Natvig D."/>
            <person name="Lalanne C."/>
            <person name="Gautier V."/>
            <person name="Ament-Velasquez S.L."/>
            <person name="Kruys A."/>
            <person name="Hutchinson M.I."/>
            <person name="Powell A.J."/>
            <person name="Barry K."/>
            <person name="Miller A.N."/>
            <person name="Grigoriev I.V."/>
            <person name="Debuchy R."/>
            <person name="Gladieux P."/>
            <person name="Thoren M.H."/>
            <person name="Johannesson H."/>
        </authorList>
    </citation>
    <scope>NUCLEOTIDE SEQUENCE</scope>
    <source>
        <strain evidence="3">CBS 990.96</strain>
    </source>
</reference>
<evidence type="ECO:0000313" key="3">
    <source>
        <dbReference type="EMBL" id="KAK4229262.1"/>
    </source>
</evidence>
<feature type="compositionally biased region" description="Basic residues" evidence="1">
    <location>
        <begin position="84"/>
        <end position="102"/>
    </location>
</feature>
<dbReference type="PANTHER" id="PTHR38788:SF3">
    <property type="entry name" value="CLR5 DOMAIN-CONTAINING PROTEIN"/>
    <property type="match status" value="1"/>
</dbReference>
<reference evidence="3" key="1">
    <citation type="journal article" date="2023" name="Mol. Phylogenet. Evol.">
        <title>Genome-scale phylogeny and comparative genomics of the fungal order Sordariales.</title>
        <authorList>
            <person name="Hensen N."/>
            <person name="Bonometti L."/>
            <person name="Westerberg I."/>
            <person name="Brannstrom I.O."/>
            <person name="Guillou S."/>
            <person name="Cros-Aarteil S."/>
            <person name="Calhoun S."/>
            <person name="Haridas S."/>
            <person name="Kuo A."/>
            <person name="Mondo S."/>
            <person name="Pangilinan J."/>
            <person name="Riley R."/>
            <person name="LaButti K."/>
            <person name="Andreopoulos B."/>
            <person name="Lipzen A."/>
            <person name="Chen C."/>
            <person name="Yan M."/>
            <person name="Daum C."/>
            <person name="Ng V."/>
            <person name="Clum A."/>
            <person name="Steindorff A."/>
            <person name="Ohm R.A."/>
            <person name="Martin F."/>
            <person name="Silar P."/>
            <person name="Natvig D.O."/>
            <person name="Lalanne C."/>
            <person name="Gautier V."/>
            <person name="Ament-Velasquez S.L."/>
            <person name="Kruys A."/>
            <person name="Hutchinson M.I."/>
            <person name="Powell A.J."/>
            <person name="Barry K."/>
            <person name="Miller A.N."/>
            <person name="Grigoriev I.V."/>
            <person name="Debuchy R."/>
            <person name="Gladieux P."/>
            <person name="Hiltunen Thoren M."/>
            <person name="Johannesson H."/>
        </authorList>
    </citation>
    <scope>NUCLEOTIDE SEQUENCE</scope>
    <source>
        <strain evidence="3">CBS 990.96</strain>
    </source>
</reference>
<dbReference type="PANTHER" id="PTHR38788">
    <property type="entry name" value="CLR5 DOMAIN-CONTAINING PROTEIN"/>
    <property type="match status" value="1"/>
</dbReference>
<dbReference type="EMBL" id="MU865310">
    <property type="protein sequence ID" value="KAK4229262.1"/>
    <property type="molecule type" value="Genomic_DNA"/>
</dbReference>
<evidence type="ECO:0000313" key="4">
    <source>
        <dbReference type="Proteomes" id="UP001301958"/>
    </source>
</evidence>
<feature type="region of interest" description="Disordered" evidence="1">
    <location>
        <begin position="57"/>
        <end position="113"/>
    </location>
</feature>
<feature type="compositionally biased region" description="Polar residues" evidence="1">
    <location>
        <begin position="103"/>
        <end position="112"/>
    </location>
</feature>
<proteinExistence type="predicted"/>
<name>A0AAN7H2S0_9PEZI</name>
<evidence type="ECO:0000256" key="1">
    <source>
        <dbReference type="SAM" id="MobiDB-lite"/>
    </source>
</evidence>
<feature type="domain" description="Clr5" evidence="2">
    <location>
        <begin position="119"/>
        <end position="171"/>
    </location>
</feature>
<dbReference type="InterPro" id="IPR025676">
    <property type="entry name" value="Clr5_dom"/>
</dbReference>
<gene>
    <name evidence="3" type="ORF">QBC38DRAFT_119986</name>
</gene>
<comment type="caution">
    <text evidence="3">The sequence shown here is derived from an EMBL/GenBank/DDBJ whole genome shotgun (WGS) entry which is preliminary data.</text>
</comment>
<keyword evidence="4" id="KW-1185">Reference proteome</keyword>
<sequence length="573" mass="65880">MEKSMSPDAGPMALLVSAGNMTGLVLDNDEIDAFIKREDTTPGPDDKDRSLVPVRISTLKFKNGGGSPTDVKVPPRTGETSQQQHHHHNHRPVKTGKGRSKISTRGPHSTPNAIIPRRVEDWEPWKSVLFNLYITQNRILRDIIEYMDTTFNLKATPKMYKNQFARWNFFKYSVKRRTSSAKSASLSSASASASEPAKDDFDDDTILMDMDSRIEDSPLSPTFHESRESRSIQYGLTAVNRFLRGHVDKDAANLQMDEVTGYIDPCYRYFKVAIDLFDLQENMEGGRVLRLAFLQIDRKLSTPTMKTFSDLCVLVPHLLLESGRREILEAYLQYLRRLAHVKYGKHPITEIAASFSDLLNRPQNTMGYIKLLSKAHADTICKMDGVLDRNRQWASQQHLACEKTKDPPGWPFNRMERTNDEHHMIRLEAQSVYWAQNLIMRDQESDDLGQQWFQKRFEPRFAERTEALLDKVKYLETAGLLPKVFSSMMEALFVGWLNDYYETIGDVDNSIKWGRRGLALSSNEQFVLWSIHLENLMRAHGRDAEADELKVKRRALDWMETVREQVDKMTLGP</sequence>
<dbReference type="Pfam" id="PF14420">
    <property type="entry name" value="Clr5"/>
    <property type="match status" value="1"/>
</dbReference>
<evidence type="ECO:0000259" key="2">
    <source>
        <dbReference type="Pfam" id="PF14420"/>
    </source>
</evidence>
<dbReference type="Proteomes" id="UP001301958">
    <property type="component" value="Unassembled WGS sequence"/>
</dbReference>
<dbReference type="AlphaFoldDB" id="A0AAN7H2S0"/>
<protein>
    <recommendedName>
        <fullName evidence="2">Clr5 domain-containing protein</fullName>
    </recommendedName>
</protein>
<accession>A0AAN7H2S0</accession>